<dbReference type="Pfam" id="PF01098">
    <property type="entry name" value="FTSW_RODA_SPOVE"/>
    <property type="match status" value="1"/>
</dbReference>
<feature type="compositionally biased region" description="Basic and acidic residues" evidence="22">
    <location>
        <begin position="596"/>
        <end position="606"/>
    </location>
</feature>
<evidence type="ECO:0000256" key="3">
    <source>
        <dbReference type="ARBA" id="ARBA00022475"/>
    </source>
</evidence>
<feature type="transmembrane region" description="Helical" evidence="23">
    <location>
        <begin position="376"/>
        <end position="397"/>
    </location>
</feature>
<comment type="pathway">
    <text evidence="2">Cell wall biogenesis; peptidoglycan biosynthesis.</text>
</comment>
<evidence type="ECO:0000256" key="13">
    <source>
        <dbReference type="ARBA" id="ARBA00023316"/>
    </source>
</evidence>
<evidence type="ECO:0000256" key="10">
    <source>
        <dbReference type="ARBA" id="ARBA00022989"/>
    </source>
</evidence>
<dbReference type="GO" id="GO:0071555">
    <property type="term" value="P:cell wall organization"/>
    <property type="evidence" value="ECO:0007669"/>
    <property type="project" value="UniProtKB-KW"/>
</dbReference>
<dbReference type="GO" id="GO:0015648">
    <property type="term" value="F:lipid-linked peptidoglycan transporter activity"/>
    <property type="evidence" value="ECO:0007669"/>
    <property type="project" value="TreeGrafter"/>
</dbReference>
<sequence>MNRQQKDTSSNQSGGGFAARLAELFSAPLSGPRAVVMPRVILIVSTAALLAIGLVMVFSSSMVQAIDNGMRPTSYLERQAMYAFFGIVICVVIAGVIPYQKWLGSLLTVVWVLSIVLILLTAIIGTAALGAQRWLAIGPIRFQPSELAKVAFILMMARIMYQWRAGEISGVTALTVRVALLVLIPLAILFKAQSDLGTTMICLVGIVAVLWLAGVSVRLILAAIGLVAVFGAIAIAFAGYRASRVLNFLNPYADPYGTGYQLIHSFYAFGEGGLFGVGLGNSVEKYLYLPEAETDFIFAIIGEELGLIGALIVLGLFVAIAYAGLKVARNAPDLFGSMIAGGCTAMLVFQAFLNIGCVIGLLPITGKPLPFVSSGGSSLIGSFLLLGMILSVSFSSGGDARLYQQRREDLRLVRSNETSRATQSDSVSRGDKDNAKTSARTVRTASTRGSRSLLRGNGSAHTTRSQKNDSRDSQSSKNSSRTSTSRASQGNKNTSRSRRTSRNSSEQGRNNRARSNASRRGNTDNDTTRRSNTGNRTTRRSSTNNTSNNTKRRSNTTSNTARRSSTQSTATRAKQNTARSKSRTKQGNNTRATRSTRNEDGTRRSR</sequence>
<keyword evidence="4 24" id="KW-0132">Cell division</keyword>
<feature type="compositionally biased region" description="Polar residues" evidence="22">
    <location>
        <begin position="415"/>
        <end position="427"/>
    </location>
</feature>
<comment type="function">
    <text evidence="21">Peptidoglycan polymerase that is essential for cell division.</text>
</comment>
<dbReference type="EC" id="2.4.99.28" evidence="19"/>
<feature type="compositionally biased region" description="Low complexity" evidence="22">
    <location>
        <begin position="530"/>
        <end position="575"/>
    </location>
</feature>
<evidence type="ECO:0000256" key="12">
    <source>
        <dbReference type="ARBA" id="ARBA00023306"/>
    </source>
</evidence>
<dbReference type="GO" id="GO:0008360">
    <property type="term" value="P:regulation of cell shape"/>
    <property type="evidence" value="ECO:0007669"/>
    <property type="project" value="UniProtKB-KW"/>
</dbReference>
<keyword evidence="6" id="KW-0808">Transferase</keyword>
<keyword evidence="3" id="KW-1003">Cell membrane</keyword>
<evidence type="ECO:0000256" key="8">
    <source>
        <dbReference type="ARBA" id="ARBA00022960"/>
    </source>
</evidence>
<dbReference type="PANTHER" id="PTHR30474">
    <property type="entry name" value="CELL CYCLE PROTEIN"/>
    <property type="match status" value="1"/>
</dbReference>
<dbReference type="GO" id="GO:0032153">
    <property type="term" value="C:cell division site"/>
    <property type="evidence" value="ECO:0007669"/>
    <property type="project" value="TreeGrafter"/>
</dbReference>
<evidence type="ECO:0000256" key="16">
    <source>
        <dbReference type="ARBA" id="ARBA00038053"/>
    </source>
</evidence>
<keyword evidence="13" id="KW-0961">Cell wall biogenesis/degradation</keyword>
<accession>C7MP06</accession>
<evidence type="ECO:0000256" key="20">
    <source>
        <dbReference type="ARBA" id="ARBA00049902"/>
    </source>
</evidence>
<dbReference type="InterPro" id="IPR001182">
    <property type="entry name" value="FtsW/RodA"/>
</dbReference>
<dbReference type="GO" id="GO:0009252">
    <property type="term" value="P:peptidoglycan biosynthetic process"/>
    <property type="evidence" value="ECO:0007669"/>
    <property type="project" value="UniProtKB-KW"/>
</dbReference>
<protein>
    <recommendedName>
        <fullName evidence="17">Probable peptidoglycan glycosyltransferase FtsW</fullName>
        <ecNumber evidence="19">2.4.99.28</ecNumber>
    </recommendedName>
    <alternativeName>
        <fullName evidence="18">Cell division protein FtsW</fullName>
    </alternativeName>
    <alternativeName>
        <fullName evidence="15">Cell wall polymerase</fullName>
    </alternativeName>
    <alternativeName>
        <fullName evidence="14">Peptidoglycan polymerase</fullName>
    </alternativeName>
</protein>
<dbReference type="OrthoDB" id="9768187at2"/>
<evidence type="ECO:0000256" key="14">
    <source>
        <dbReference type="ARBA" id="ARBA00032370"/>
    </source>
</evidence>
<feature type="compositionally biased region" description="Polar residues" evidence="22">
    <location>
        <begin position="585"/>
        <end position="595"/>
    </location>
</feature>
<evidence type="ECO:0000256" key="22">
    <source>
        <dbReference type="SAM" id="MobiDB-lite"/>
    </source>
</evidence>
<feature type="transmembrane region" description="Helical" evidence="23">
    <location>
        <begin position="296"/>
        <end position="322"/>
    </location>
</feature>
<feature type="transmembrane region" description="Helical" evidence="23">
    <location>
        <begin position="220"/>
        <end position="240"/>
    </location>
</feature>
<evidence type="ECO:0000256" key="4">
    <source>
        <dbReference type="ARBA" id="ARBA00022618"/>
    </source>
</evidence>
<dbReference type="NCBIfam" id="TIGR02614">
    <property type="entry name" value="ftsW"/>
    <property type="match status" value="1"/>
</dbReference>
<dbReference type="RefSeq" id="WP_012803332.1">
    <property type="nucleotide sequence ID" value="NC_013170.1"/>
</dbReference>
<feature type="transmembrane region" description="Helical" evidence="23">
    <location>
        <begin position="196"/>
        <end position="213"/>
    </location>
</feature>
<dbReference type="STRING" id="469378.Ccur_09500"/>
<feature type="transmembrane region" description="Helical" evidence="23">
    <location>
        <begin position="168"/>
        <end position="190"/>
    </location>
</feature>
<dbReference type="AlphaFoldDB" id="C7MP06"/>
<name>C7MP06_CRYCD</name>
<evidence type="ECO:0000256" key="17">
    <source>
        <dbReference type="ARBA" id="ARBA00041185"/>
    </source>
</evidence>
<dbReference type="GO" id="GO:0008955">
    <property type="term" value="F:peptidoglycan glycosyltransferase activity"/>
    <property type="evidence" value="ECO:0007669"/>
    <property type="project" value="UniProtKB-EC"/>
</dbReference>
<dbReference type="InterPro" id="IPR013437">
    <property type="entry name" value="FtsW"/>
</dbReference>
<dbReference type="GO" id="GO:0005886">
    <property type="term" value="C:plasma membrane"/>
    <property type="evidence" value="ECO:0007669"/>
    <property type="project" value="UniProtKB-SubCell"/>
</dbReference>
<feature type="compositionally biased region" description="Low complexity" evidence="22">
    <location>
        <begin position="475"/>
        <end position="486"/>
    </location>
</feature>
<evidence type="ECO:0000256" key="19">
    <source>
        <dbReference type="ARBA" id="ARBA00044770"/>
    </source>
</evidence>
<dbReference type="eggNOG" id="COG0772">
    <property type="taxonomic scope" value="Bacteria"/>
</dbReference>
<dbReference type="PANTHER" id="PTHR30474:SF2">
    <property type="entry name" value="PEPTIDOGLYCAN GLYCOSYLTRANSFERASE FTSW-RELATED"/>
    <property type="match status" value="1"/>
</dbReference>
<dbReference type="HOGENOM" id="CLU_029243_0_1_11"/>
<evidence type="ECO:0000256" key="23">
    <source>
        <dbReference type="SAM" id="Phobius"/>
    </source>
</evidence>
<comment type="catalytic activity">
    <reaction evidence="20">
        <text>[GlcNAc-(1-&gt;4)-Mur2Ac(oyl-L-Ala-gamma-D-Glu-L-Lys-D-Ala-D-Ala)](n)-di-trans,octa-cis-undecaprenyl diphosphate + beta-D-GlcNAc-(1-&gt;4)-Mur2Ac(oyl-L-Ala-gamma-D-Glu-L-Lys-D-Ala-D-Ala)-di-trans,octa-cis-undecaprenyl diphosphate = [GlcNAc-(1-&gt;4)-Mur2Ac(oyl-L-Ala-gamma-D-Glu-L-Lys-D-Ala-D-Ala)](n+1)-di-trans,octa-cis-undecaprenyl diphosphate + di-trans,octa-cis-undecaprenyl diphosphate + H(+)</text>
        <dbReference type="Rhea" id="RHEA:23708"/>
        <dbReference type="Rhea" id="RHEA-COMP:9602"/>
        <dbReference type="Rhea" id="RHEA-COMP:9603"/>
        <dbReference type="ChEBI" id="CHEBI:15378"/>
        <dbReference type="ChEBI" id="CHEBI:58405"/>
        <dbReference type="ChEBI" id="CHEBI:60033"/>
        <dbReference type="ChEBI" id="CHEBI:78435"/>
        <dbReference type="EC" id="2.4.99.28"/>
    </reaction>
</comment>
<evidence type="ECO:0000256" key="9">
    <source>
        <dbReference type="ARBA" id="ARBA00022984"/>
    </source>
</evidence>
<dbReference type="Proteomes" id="UP000000954">
    <property type="component" value="Chromosome"/>
</dbReference>
<evidence type="ECO:0000256" key="6">
    <source>
        <dbReference type="ARBA" id="ARBA00022679"/>
    </source>
</evidence>
<comment type="subcellular location">
    <subcellularLocation>
        <location evidence="1">Cell membrane</location>
        <topology evidence="1">Multi-pass membrane protein</topology>
    </subcellularLocation>
</comment>
<dbReference type="KEGG" id="ccu:Ccur_09500"/>
<proteinExistence type="inferred from homology"/>
<keyword evidence="10 23" id="KW-1133">Transmembrane helix</keyword>
<keyword evidence="25" id="KW-1185">Reference proteome</keyword>
<feature type="transmembrane region" description="Helical" evidence="23">
    <location>
        <begin position="106"/>
        <end position="130"/>
    </location>
</feature>
<keyword evidence="5" id="KW-0328">Glycosyltransferase</keyword>
<evidence type="ECO:0000256" key="7">
    <source>
        <dbReference type="ARBA" id="ARBA00022692"/>
    </source>
</evidence>
<keyword evidence="12" id="KW-0131">Cell cycle</keyword>
<dbReference type="EMBL" id="CP001682">
    <property type="protein sequence ID" value="ACU94646.1"/>
    <property type="molecule type" value="Genomic_DNA"/>
</dbReference>
<reference evidence="24 25" key="1">
    <citation type="journal article" date="2009" name="Stand. Genomic Sci.">
        <title>Complete genome sequence of Cryptobacterium curtum type strain (12-3).</title>
        <authorList>
            <person name="Mavrommatis K."/>
            <person name="Pukall R."/>
            <person name="Rohde C."/>
            <person name="Chen F."/>
            <person name="Sims D."/>
            <person name="Brettin T."/>
            <person name="Kuske C."/>
            <person name="Detter J.C."/>
            <person name="Han C."/>
            <person name="Lapidus A."/>
            <person name="Copeland A."/>
            <person name="Glavina Del Rio T."/>
            <person name="Nolan M."/>
            <person name="Lucas S."/>
            <person name="Tice H."/>
            <person name="Cheng J.F."/>
            <person name="Bruce D."/>
            <person name="Goodwin L."/>
            <person name="Pitluck S."/>
            <person name="Ovchinnikova G."/>
            <person name="Pati A."/>
            <person name="Ivanova N."/>
            <person name="Chen A."/>
            <person name="Palaniappan K."/>
            <person name="Chain P."/>
            <person name="D'haeseleer P."/>
            <person name="Goker M."/>
            <person name="Bristow J."/>
            <person name="Eisen J.A."/>
            <person name="Markowitz V."/>
            <person name="Hugenholtz P."/>
            <person name="Rohde M."/>
            <person name="Klenk H.P."/>
            <person name="Kyrpides N.C."/>
        </authorList>
    </citation>
    <scope>NUCLEOTIDE SEQUENCE [LARGE SCALE GENOMIC DNA]</scope>
    <source>
        <strain evidence="25">ATCC 700683 / DSM 15641 / 12-3</strain>
    </source>
</reference>
<keyword evidence="8" id="KW-0133">Cell shape</keyword>
<keyword evidence="7 23" id="KW-0812">Transmembrane</keyword>
<feature type="transmembrane region" description="Helical" evidence="23">
    <location>
        <begin position="334"/>
        <end position="364"/>
    </location>
</feature>
<evidence type="ECO:0000256" key="2">
    <source>
        <dbReference type="ARBA" id="ARBA00004752"/>
    </source>
</evidence>
<feature type="transmembrane region" description="Helical" evidence="23">
    <location>
        <begin position="80"/>
        <end position="99"/>
    </location>
</feature>
<organism evidence="24 25">
    <name type="scientific">Cryptobacterium curtum (strain ATCC 700683 / DSM 15641 / CCUG 43107 / 12-3)</name>
    <dbReference type="NCBI Taxonomy" id="469378"/>
    <lineage>
        <taxon>Bacteria</taxon>
        <taxon>Bacillati</taxon>
        <taxon>Actinomycetota</taxon>
        <taxon>Coriobacteriia</taxon>
        <taxon>Eggerthellales</taxon>
        <taxon>Eggerthellaceae</taxon>
        <taxon>Cryptobacterium</taxon>
    </lineage>
</organism>
<dbReference type="GO" id="GO:0051301">
    <property type="term" value="P:cell division"/>
    <property type="evidence" value="ECO:0007669"/>
    <property type="project" value="UniProtKB-KW"/>
</dbReference>
<evidence type="ECO:0000256" key="15">
    <source>
        <dbReference type="ARBA" id="ARBA00033270"/>
    </source>
</evidence>
<evidence type="ECO:0000256" key="18">
    <source>
        <dbReference type="ARBA" id="ARBA00041418"/>
    </source>
</evidence>
<feature type="compositionally biased region" description="Low complexity" evidence="22">
    <location>
        <begin position="502"/>
        <end position="520"/>
    </location>
</feature>
<evidence type="ECO:0000256" key="5">
    <source>
        <dbReference type="ARBA" id="ARBA00022676"/>
    </source>
</evidence>
<evidence type="ECO:0000256" key="21">
    <source>
        <dbReference type="ARBA" id="ARBA00049966"/>
    </source>
</evidence>
<evidence type="ECO:0000256" key="11">
    <source>
        <dbReference type="ARBA" id="ARBA00023136"/>
    </source>
</evidence>
<feature type="region of interest" description="Disordered" evidence="22">
    <location>
        <begin position="414"/>
        <end position="606"/>
    </location>
</feature>
<feature type="transmembrane region" description="Helical" evidence="23">
    <location>
        <begin position="40"/>
        <end position="60"/>
    </location>
</feature>
<keyword evidence="9" id="KW-0573">Peptidoglycan synthesis</keyword>
<comment type="similarity">
    <text evidence="16">Belongs to the SEDS family. FtsW subfamily.</text>
</comment>
<evidence type="ECO:0000256" key="1">
    <source>
        <dbReference type="ARBA" id="ARBA00004651"/>
    </source>
</evidence>
<feature type="compositionally biased region" description="Low complexity" evidence="22">
    <location>
        <begin position="437"/>
        <end position="452"/>
    </location>
</feature>
<evidence type="ECO:0000313" key="25">
    <source>
        <dbReference type="Proteomes" id="UP000000954"/>
    </source>
</evidence>
<evidence type="ECO:0000313" key="24">
    <source>
        <dbReference type="EMBL" id="ACU94646.1"/>
    </source>
</evidence>
<keyword evidence="11 23" id="KW-0472">Membrane</keyword>
<gene>
    <name evidence="24" type="ordered locus">Ccur_09500</name>
</gene>